<evidence type="ECO:0000313" key="2">
    <source>
        <dbReference type="Proteomes" id="UP000807342"/>
    </source>
</evidence>
<dbReference type="EMBL" id="MU152674">
    <property type="protein sequence ID" value="KAF9440281.1"/>
    <property type="molecule type" value="Genomic_DNA"/>
</dbReference>
<protein>
    <submittedName>
        <fullName evidence="1">Uncharacterized protein</fullName>
    </submittedName>
</protein>
<sequence>MSEYQKLVHEKFQCLPLMCNAPMGDILRAAATTASEGMEFRGVLPVEERCGRKEGGWERGEIRFKGQGMKRRKVMVLGVRDDLWSRFSIMAKRGCMERLFHGSTTIRDQSWGQERKMIFQRWQTSRMSVGIWLKRKVKDFDEDFVGYFVDSIFTERPR</sequence>
<organism evidence="1 2">
    <name type="scientific">Macrolepiota fuliginosa MF-IS2</name>
    <dbReference type="NCBI Taxonomy" id="1400762"/>
    <lineage>
        <taxon>Eukaryota</taxon>
        <taxon>Fungi</taxon>
        <taxon>Dikarya</taxon>
        <taxon>Basidiomycota</taxon>
        <taxon>Agaricomycotina</taxon>
        <taxon>Agaricomycetes</taxon>
        <taxon>Agaricomycetidae</taxon>
        <taxon>Agaricales</taxon>
        <taxon>Agaricineae</taxon>
        <taxon>Agaricaceae</taxon>
        <taxon>Macrolepiota</taxon>
    </lineage>
</organism>
<dbReference type="AlphaFoldDB" id="A0A9P5WZQ5"/>
<reference evidence="1" key="1">
    <citation type="submission" date="2020-11" db="EMBL/GenBank/DDBJ databases">
        <authorList>
            <consortium name="DOE Joint Genome Institute"/>
            <person name="Ahrendt S."/>
            <person name="Riley R."/>
            <person name="Andreopoulos W."/>
            <person name="Labutti K."/>
            <person name="Pangilinan J."/>
            <person name="Ruiz-Duenas F.J."/>
            <person name="Barrasa J.M."/>
            <person name="Sanchez-Garcia M."/>
            <person name="Camarero S."/>
            <person name="Miyauchi S."/>
            <person name="Serrano A."/>
            <person name="Linde D."/>
            <person name="Babiker R."/>
            <person name="Drula E."/>
            <person name="Ayuso-Fernandez I."/>
            <person name="Pacheco R."/>
            <person name="Padilla G."/>
            <person name="Ferreira P."/>
            <person name="Barriuso J."/>
            <person name="Kellner H."/>
            <person name="Castanera R."/>
            <person name="Alfaro M."/>
            <person name="Ramirez L."/>
            <person name="Pisabarro A.G."/>
            <person name="Kuo A."/>
            <person name="Tritt A."/>
            <person name="Lipzen A."/>
            <person name="He G."/>
            <person name="Yan M."/>
            <person name="Ng V."/>
            <person name="Cullen D."/>
            <person name="Martin F."/>
            <person name="Rosso M.-N."/>
            <person name="Henrissat B."/>
            <person name="Hibbett D."/>
            <person name="Martinez A.T."/>
            <person name="Grigoriev I.V."/>
        </authorList>
    </citation>
    <scope>NUCLEOTIDE SEQUENCE</scope>
    <source>
        <strain evidence="1">MF-IS2</strain>
    </source>
</reference>
<name>A0A9P5WZQ5_9AGAR</name>
<proteinExistence type="predicted"/>
<accession>A0A9P5WZQ5</accession>
<comment type="caution">
    <text evidence="1">The sequence shown here is derived from an EMBL/GenBank/DDBJ whole genome shotgun (WGS) entry which is preliminary data.</text>
</comment>
<gene>
    <name evidence="1" type="ORF">P691DRAFT_782800</name>
</gene>
<keyword evidence="2" id="KW-1185">Reference proteome</keyword>
<dbReference type="Proteomes" id="UP000807342">
    <property type="component" value="Unassembled WGS sequence"/>
</dbReference>
<evidence type="ECO:0000313" key="1">
    <source>
        <dbReference type="EMBL" id="KAF9440281.1"/>
    </source>
</evidence>